<accession>A0ABD0ZS68</accession>
<name>A0ABD0ZS68_CARAN</name>
<dbReference type="Proteomes" id="UP001558713">
    <property type="component" value="Unassembled WGS sequence"/>
</dbReference>
<proteinExistence type="predicted"/>
<protein>
    <submittedName>
        <fullName evidence="1">Protein ABCI12</fullName>
    </submittedName>
</protein>
<comment type="caution">
    <text evidence="1">The sequence shown here is derived from an EMBL/GenBank/DDBJ whole genome shotgun (WGS) entry which is preliminary data.</text>
</comment>
<reference evidence="1 2" key="1">
    <citation type="submission" date="2024-04" db="EMBL/GenBank/DDBJ databases">
        <title>Genome assembly C_amara_ONT_v2.</title>
        <authorList>
            <person name="Yant L."/>
            <person name="Moore C."/>
            <person name="Slenker M."/>
        </authorList>
    </citation>
    <scope>NUCLEOTIDE SEQUENCE [LARGE SCALE GENOMIC DNA]</scope>
    <source>
        <tissue evidence="1">Leaf</tissue>
    </source>
</reference>
<sequence>MNHSNPATPTLSLTVTLIPKHLIRPILDRNFANPKLFFPLRLDENPACLAAKRAFQVRAKVDGDEKTGNWVNRLPILGLIGAENVFRLISSATGSPIGEFI</sequence>
<evidence type="ECO:0000313" key="2">
    <source>
        <dbReference type="Proteomes" id="UP001558713"/>
    </source>
</evidence>
<dbReference type="AlphaFoldDB" id="A0ABD0ZS68"/>
<dbReference type="EMBL" id="JBANAX010000688">
    <property type="protein sequence ID" value="KAL1197467.1"/>
    <property type="molecule type" value="Genomic_DNA"/>
</dbReference>
<evidence type="ECO:0000313" key="1">
    <source>
        <dbReference type="EMBL" id="KAL1197467.1"/>
    </source>
</evidence>
<gene>
    <name evidence="1" type="ORF">V5N11_012046</name>
</gene>
<organism evidence="1 2">
    <name type="scientific">Cardamine amara subsp. amara</name>
    <dbReference type="NCBI Taxonomy" id="228776"/>
    <lineage>
        <taxon>Eukaryota</taxon>
        <taxon>Viridiplantae</taxon>
        <taxon>Streptophyta</taxon>
        <taxon>Embryophyta</taxon>
        <taxon>Tracheophyta</taxon>
        <taxon>Spermatophyta</taxon>
        <taxon>Magnoliopsida</taxon>
        <taxon>eudicotyledons</taxon>
        <taxon>Gunneridae</taxon>
        <taxon>Pentapetalae</taxon>
        <taxon>rosids</taxon>
        <taxon>malvids</taxon>
        <taxon>Brassicales</taxon>
        <taxon>Brassicaceae</taxon>
        <taxon>Cardamineae</taxon>
        <taxon>Cardamine</taxon>
    </lineage>
</organism>
<keyword evidence="2" id="KW-1185">Reference proteome</keyword>